<evidence type="ECO:0000313" key="2">
    <source>
        <dbReference type="Proteomes" id="UP000182753"/>
    </source>
</evidence>
<accession>A0A1J4RVH7</accession>
<dbReference type="Proteomes" id="UP000182753">
    <property type="component" value="Unassembled WGS sequence"/>
</dbReference>
<organism evidence="1 2">
    <name type="scientific">Candidatus Berkelbacteria bacterium CG1_02_42_45</name>
    <dbReference type="NCBI Taxonomy" id="1805036"/>
    <lineage>
        <taxon>Bacteria</taxon>
        <taxon>Candidatus Berkelbacteria</taxon>
    </lineage>
</organism>
<reference evidence="1 2" key="1">
    <citation type="journal article" date="2016" name="Environ. Microbiol.">
        <title>Genomic resolution of a cold subsurface aquifer community provides metabolic insights for novel microbes adapted to high CO concentrations.</title>
        <authorList>
            <person name="Probst A.J."/>
            <person name="Castelle C.J."/>
            <person name="Singh A."/>
            <person name="Brown C.T."/>
            <person name="Anantharaman K."/>
            <person name="Sharon I."/>
            <person name="Hug L.A."/>
            <person name="Burstein D."/>
            <person name="Emerson J.B."/>
            <person name="Thomas B.C."/>
            <person name="Banfield J.F."/>
        </authorList>
    </citation>
    <scope>NUCLEOTIDE SEQUENCE [LARGE SCALE GENOMIC DNA]</scope>
    <source>
        <strain evidence="1">CG1_02_42_45</strain>
    </source>
</reference>
<protein>
    <submittedName>
        <fullName evidence="1">Uncharacterized protein</fullName>
    </submittedName>
</protein>
<name>A0A1J4RVH7_9BACT</name>
<gene>
    <name evidence="1" type="ORF">AUJ40_00790</name>
</gene>
<dbReference type="EMBL" id="MNUJ01000015">
    <property type="protein sequence ID" value="OIN90021.1"/>
    <property type="molecule type" value="Genomic_DNA"/>
</dbReference>
<sequence length="116" mass="13059">MSVIGIEAAGDVVLAALAKKYHVDFVLPKGKRPTFGRLPCLAKISGETFSAEEIRQRVQESKLTPVATWEEIACFLGYNAIICLQDEAARFRYSDPSLRYSRILRCPYYSPDHSMD</sequence>
<comment type="caution">
    <text evidence="1">The sequence shown here is derived from an EMBL/GenBank/DDBJ whole genome shotgun (WGS) entry which is preliminary data.</text>
</comment>
<dbReference type="AlphaFoldDB" id="A0A1J4RVH7"/>
<proteinExistence type="predicted"/>
<evidence type="ECO:0000313" key="1">
    <source>
        <dbReference type="EMBL" id="OIN90021.1"/>
    </source>
</evidence>